<evidence type="ECO:0000313" key="2">
    <source>
        <dbReference type="EMBL" id="CAB1455308.1"/>
    </source>
</evidence>
<dbReference type="AlphaFoldDB" id="A0A9N7Z4I6"/>
<name>A0A9N7Z4I6_PLEPL</name>
<comment type="caution">
    <text evidence="2">The sequence shown here is derived from an EMBL/GenBank/DDBJ whole genome shotgun (WGS) entry which is preliminary data.</text>
</comment>
<sequence length="118" mass="12908">MKYQERASVCAGPGTPPPAPTHSLRDTLRSELVHVKQPVTDSPSFSVRCKFLVVHGDPLRNNGGIRDRGSSQVPTAAQVLVQALVISHQVIVTSSWLVYLLVPSNLCSSFRMQQFLPT</sequence>
<dbReference type="Proteomes" id="UP001153269">
    <property type="component" value="Unassembled WGS sequence"/>
</dbReference>
<organism evidence="2 3">
    <name type="scientific">Pleuronectes platessa</name>
    <name type="common">European plaice</name>
    <dbReference type="NCBI Taxonomy" id="8262"/>
    <lineage>
        <taxon>Eukaryota</taxon>
        <taxon>Metazoa</taxon>
        <taxon>Chordata</taxon>
        <taxon>Craniata</taxon>
        <taxon>Vertebrata</taxon>
        <taxon>Euteleostomi</taxon>
        <taxon>Actinopterygii</taxon>
        <taxon>Neopterygii</taxon>
        <taxon>Teleostei</taxon>
        <taxon>Neoteleostei</taxon>
        <taxon>Acanthomorphata</taxon>
        <taxon>Carangaria</taxon>
        <taxon>Pleuronectiformes</taxon>
        <taxon>Pleuronectoidei</taxon>
        <taxon>Pleuronectidae</taxon>
        <taxon>Pleuronectes</taxon>
    </lineage>
</organism>
<reference evidence="2" key="1">
    <citation type="submission" date="2020-03" db="EMBL/GenBank/DDBJ databases">
        <authorList>
            <person name="Weist P."/>
        </authorList>
    </citation>
    <scope>NUCLEOTIDE SEQUENCE</scope>
</reference>
<proteinExistence type="predicted"/>
<protein>
    <submittedName>
        <fullName evidence="2">Uncharacterized protein</fullName>
    </submittedName>
</protein>
<feature type="region of interest" description="Disordered" evidence="1">
    <location>
        <begin position="1"/>
        <end position="22"/>
    </location>
</feature>
<keyword evidence="3" id="KW-1185">Reference proteome</keyword>
<evidence type="ECO:0000313" key="3">
    <source>
        <dbReference type="Proteomes" id="UP001153269"/>
    </source>
</evidence>
<evidence type="ECO:0000256" key="1">
    <source>
        <dbReference type="SAM" id="MobiDB-lite"/>
    </source>
</evidence>
<accession>A0A9N7Z4I6</accession>
<dbReference type="EMBL" id="CADEAL010004248">
    <property type="protein sequence ID" value="CAB1455308.1"/>
    <property type="molecule type" value="Genomic_DNA"/>
</dbReference>
<gene>
    <name evidence="2" type="ORF">PLEPLA_LOCUS43083</name>
</gene>